<evidence type="ECO:0000256" key="3">
    <source>
        <dbReference type="ARBA" id="ARBA00007811"/>
    </source>
</evidence>
<protein>
    <recommendedName>
        <fullName evidence="4 14">Very-long-chain (3R)-3-hydroxyacyl-CoA dehydratase</fullName>
        <ecNumber evidence="4 14">4.2.1.134</ecNumber>
    </recommendedName>
</protein>
<dbReference type="Proteomes" id="UP001652626">
    <property type="component" value="Chromosome 5"/>
</dbReference>
<dbReference type="RefSeq" id="XP_026485184.1">
    <property type="nucleotide sequence ID" value="XM_026629399.2"/>
</dbReference>
<dbReference type="PANTHER" id="PTHR11035">
    <property type="entry name" value="VERY-LONG-CHAIN (3R)-3-HYDROXYACYL-COA DEHYDRATASE"/>
    <property type="match status" value="1"/>
</dbReference>
<evidence type="ECO:0000256" key="1">
    <source>
        <dbReference type="ARBA" id="ARBA00004141"/>
    </source>
</evidence>
<dbReference type="GeneID" id="113392804"/>
<organism evidence="15 16">
    <name type="scientific">Vanessa tameamea</name>
    <name type="common">Kamehameha butterfly</name>
    <dbReference type="NCBI Taxonomy" id="334116"/>
    <lineage>
        <taxon>Eukaryota</taxon>
        <taxon>Metazoa</taxon>
        <taxon>Ecdysozoa</taxon>
        <taxon>Arthropoda</taxon>
        <taxon>Hexapoda</taxon>
        <taxon>Insecta</taxon>
        <taxon>Pterygota</taxon>
        <taxon>Neoptera</taxon>
        <taxon>Endopterygota</taxon>
        <taxon>Lepidoptera</taxon>
        <taxon>Glossata</taxon>
        <taxon>Ditrysia</taxon>
        <taxon>Papilionoidea</taxon>
        <taxon>Nymphalidae</taxon>
        <taxon>Nymphalinae</taxon>
        <taxon>Vanessa</taxon>
    </lineage>
</organism>
<feature type="transmembrane region" description="Helical" evidence="14">
    <location>
        <begin position="57"/>
        <end position="77"/>
    </location>
</feature>
<dbReference type="GO" id="GO:0102158">
    <property type="term" value="F:very-long-chain (3R)-3-hydroxyacyl-CoA dehydratase activity"/>
    <property type="evidence" value="ECO:0007669"/>
    <property type="project" value="UniProtKB-EC"/>
</dbReference>
<sequence>MSAKPIKKTNSSEPSALGKIYLIAYNAIQTLGWSYLLLQSVTYFLDRGTLDNYWKEVKWTIIIFQTAALLEVLHAAIRLVPSSVIVVLMQVYSRVFLVFGVLLATNGATVSPGLPLCVLAWSITEIIRYAYYAFNLLNTVPQMLLFFRYSTFLVLYPLGITGELLCMYHSLDEISEKQLFTISMPNKWNFIFNYYYFLVFYMLLYIPLFPVLFGHMQKQRRKMLGDGSKKSA</sequence>
<keyword evidence="8 14" id="KW-1133">Transmembrane helix</keyword>
<name>A0A8B8HK19_VANTA</name>
<evidence type="ECO:0000313" key="16">
    <source>
        <dbReference type="RefSeq" id="XP_026485184.1"/>
    </source>
</evidence>
<feature type="transmembrane region" description="Helical" evidence="14">
    <location>
        <begin position="20"/>
        <end position="45"/>
    </location>
</feature>
<keyword evidence="6 14" id="KW-0812">Transmembrane</keyword>
<dbReference type="InterPro" id="IPR007482">
    <property type="entry name" value="Tyr_Pase-like_PTPLA"/>
</dbReference>
<evidence type="ECO:0000313" key="15">
    <source>
        <dbReference type="Proteomes" id="UP001652626"/>
    </source>
</evidence>
<feature type="transmembrane region" description="Helical" evidence="14">
    <location>
        <begin position="191"/>
        <end position="213"/>
    </location>
</feature>
<dbReference type="CTD" id="9200"/>
<dbReference type="Pfam" id="PF04387">
    <property type="entry name" value="PTPLA"/>
    <property type="match status" value="1"/>
</dbReference>
<keyword evidence="15" id="KW-1185">Reference proteome</keyword>
<comment type="function">
    <text evidence="14">Catalyzes the third of the four reactions of the long-chain fatty acids elongation cycle. This endoplasmic reticulum-bound enzymatic process, allows the addition of two carbons to the chain of long- and very long-chain fatty acids/VLCFAs per cycle. This enzyme catalyzes the dehydration of the 3-hydroxyacyl-CoA intermediate into trans-2,3-enoyl-CoA, within each cycle of fatty acid elongation. Thereby, it participates to the production of VLCFAs of different chain lengths that are involved in multiple biological processes as precursors of membrane lipids and lipid mediators.</text>
</comment>
<dbReference type="OMA" id="WSYILWQ"/>
<keyword evidence="14" id="KW-0256">Endoplasmic reticulum</keyword>
<keyword evidence="12 14" id="KW-0456">Lyase</keyword>
<keyword evidence="5 14" id="KW-0444">Lipid biosynthesis</keyword>
<evidence type="ECO:0000256" key="10">
    <source>
        <dbReference type="ARBA" id="ARBA00023136"/>
    </source>
</evidence>
<reference evidence="16" key="1">
    <citation type="submission" date="2025-08" db="UniProtKB">
        <authorList>
            <consortium name="RefSeq"/>
        </authorList>
    </citation>
    <scope>IDENTIFICATION</scope>
    <source>
        <tissue evidence="16">Whole body</tissue>
    </source>
</reference>
<dbReference type="GO" id="GO:0030148">
    <property type="term" value="P:sphingolipid biosynthetic process"/>
    <property type="evidence" value="ECO:0007669"/>
    <property type="project" value="TreeGrafter"/>
</dbReference>
<feature type="transmembrane region" description="Helical" evidence="14">
    <location>
        <begin position="84"/>
        <end position="107"/>
    </location>
</feature>
<dbReference type="EC" id="4.2.1.134" evidence="4 14"/>
<comment type="pathway">
    <text evidence="2 14">Lipid metabolism; fatty acid biosynthesis.</text>
</comment>
<evidence type="ECO:0000256" key="7">
    <source>
        <dbReference type="ARBA" id="ARBA00022832"/>
    </source>
</evidence>
<comment type="catalytic activity">
    <reaction evidence="13 14">
        <text>a very-long-chain (3R)-3-hydroxyacyl-CoA = a very-long-chain (2E)-enoyl-CoA + H2O</text>
        <dbReference type="Rhea" id="RHEA:45812"/>
        <dbReference type="ChEBI" id="CHEBI:15377"/>
        <dbReference type="ChEBI" id="CHEBI:83728"/>
        <dbReference type="ChEBI" id="CHEBI:85440"/>
        <dbReference type="EC" id="4.2.1.134"/>
    </reaction>
</comment>
<gene>
    <name evidence="16" type="primary">LOC113392804</name>
</gene>
<evidence type="ECO:0000256" key="4">
    <source>
        <dbReference type="ARBA" id="ARBA00013122"/>
    </source>
</evidence>
<dbReference type="PANTHER" id="PTHR11035:SF3">
    <property type="entry name" value="VERY-LONG-CHAIN (3R)-3-HYDROXYACYL-COA DEHYDRATASE"/>
    <property type="match status" value="1"/>
</dbReference>
<evidence type="ECO:0000256" key="14">
    <source>
        <dbReference type="RuleBase" id="RU363109"/>
    </source>
</evidence>
<keyword evidence="10 14" id="KW-0472">Membrane</keyword>
<dbReference type="OrthoDB" id="46988at2759"/>
<evidence type="ECO:0000256" key="2">
    <source>
        <dbReference type="ARBA" id="ARBA00005194"/>
    </source>
</evidence>
<evidence type="ECO:0000256" key="6">
    <source>
        <dbReference type="ARBA" id="ARBA00022692"/>
    </source>
</evidence>
<keyword evidence="9 14" id="KW-0443">Lipid metabolism</keyword>
<dbReference type="GO" id="GO:0005789">
    <property type="term" value="C:endoplasmic reticulum membrane"/>
    <property type="evidence" value="ECO:0007669"/>
    <property type="project" value="UniProtKB-SubCell"/>
</dbReference>
<dbReference type="AlphaFoldDB" id="A0A8B8HK19"/>
<dbReference type="GO" id="GO:0042761">
    <property type="term" value="P:very long-chain fatty acid biosynthetic process"/>
    <property type="evidence" value="ECO:0007669"/>
    <property type="project" value="TreeGrafter"/>
</dbReference>
<dbReference type="GO" id="GO:0030497">
    <property type="term" value="P:fatty acid elongation"/>
    <property type="evidence" value="ECO:0007669"/>
    <property type="project" value="TreeGrafter"/>
</dbReference>
<feature type="transmembrane region" description="Helical" evidence="14">
    <location>
        <begin position="146"/>
        <end position="171"/>
    </location>
</feature>
<evidence type="ECO:0000256" key="5">
    <source>
        <dbReference type="ARBA" id="ARBA00022516"/>
    </source>
</evidence>
<dbReference type="UniPathway" id="UPA00094"/>
<keyword evidence="11 14" id="KW-0275">Fatty acid biosynthesis</keyword>
<evidence type="ECO:0000256" key="8">
    <source>
        <dbReference type="ARBA" id="ARBA00022989"/>
    </source>
</evidence>
<comment type="subcellular location">
    <subcellularLocation>
        <location evidence="14">Endoplasmic reticulum membrane</location>
        <topology evidence="14">Multi-pass membrane protein</topology>
    </subcellularLocation>
    <subcellularLocation>
        <location evidence="1">Membrane</location>
        <topology evidence="1">Multi-pass membrane protein</topology>
    </subcellularLocation>
</comment>
<evidence type="ECO:0000256" key="12">
    <source>
        <dbReference type="ARBA" id="ARBA00023239"/>
    </source>
</evidence>
<evidence type="ECO:0000256" key="9">
    <source>
        <dbReference type="ARBA" id="ARBA00023098"/>
    </source>
</evidence>
<evidence type="ECO:0000256" key="13">
    <source>
        <dbReference type="ARBA" id="ARBA00036671"/>
    </source>
</evidence>
<accession>A0A8B8HK19</accession>
<evidence type="ECO:0000256" key="11">
    <source>
        <dbReference type="ARBA" id="ARBA00023160"/>
    </source>
</evidence>
<proteinExistence type="inferred from homology"/>
<feature type="transmembrane region" description="Helical" evidence="14">
    <location>
        <begin position="113"/>
        <end position="134"/>
    </location>
</feature>
<keyword evidence="7 14" id="KW-0276">Fatty acid metabolism</keyword>
<comment type="similarity">
    <text evidence="3 14">Belongs to the very long-chain fatty acids dehydratase HACD family.</text>
</comment>